<organism evidence="4">
    <name type="scientific">uncultured Armatimonadetes bacterium</name>
    <dbReference type="NCBI Taxonomy" id="157466"/>
    <lineage>
        <taxon>Bacteria</taxon>
        <taxon>Bacillati</taxon>
        <taxon>Armatimonadota</taxon>
        <taxon>environmental samples</taxon>
    </lineage>
</organism>
<proteinExistence type="predicted"/>
<evidence type="ECO:0000259" key="3">
    <source>
        <dbReference type="PROSITE" id="PS51371"/>
    </source>
</evidence>
<dbReference type="PROSITE" id="PS51371">
    <property type="entry name" value="CBS"/>
    <property type="match status" value="2"/>
</dbReference>
<dbReference type="PANTHER" id="PTHR43080:SF2">
    <property type="entry name" value="CBS DOMAIN-CONTAINING PROTEIN"/>
    <property type="match status" value="1"/>
</dbReference>
<evidence type="ECO:0000313" key="4">
    <source>
        <dbReference type="EMBL" id="CAA9273283.1"/>
    </source>
</evidence>
<evidence type="ECO:0000256" key="2">
    <source>
        <dbReference type="PROSITE-ProRule" id="PRU00703"/>
    </source>
</evidence>
<name>A0A6J4J818_9BACT</name>
<dbReference type="SUPFAM" id="SSF54631">
    <property type="entry name" value="CBS-domain pair"/>
    <property type="match status" value="1"/>
</dbReference>
<dbReference type="InterPro" id="IPR000644">
    <property type="entry name" value="CBS_dom"/>
</dbReference>
<dbReference type="AlphaFoldDB" id="A0A6J4J818"/>
<keyword evidence="1 2" id="KW-0129">CBS domain</keyword>
<protein>
    <recommendedName>
        <fullName evidence="3">CBS domain-containing protein</fullName>
    </recommendedName>
</protein>
<dbReference type="SMART" id="SM00116">
    <property type="entry name" value="CBS"/>
    <property type="match status" value="2"/>
</dbReference>
<reference evidence="4" key="1">
    <citation type="submission" date="2020-02" db="EMBL/GenBank/DDBJ databases">
        <authorList>
            <person name="Meier V. D."/>
        </authorList>
    </citation>
    <scope>NUCLEOTIDE SEQUENCE</scope>
    <source>
        <strain evidence="4">AVDCRST_MAG63</strain>
    </source>
</reference>
<dbReference type="Gene3D" id="3.10.580.10">
    <property type="entry name" value="CBS-domain"/>
    <property type="match status" value="1"/>
</dbReference>
<dbReference type="Pfam" id="PF00571">
    <property type="entry name" value="CBS"/>
    <property type="match status" value="2"/>
</dbReference>
<dbReference type="PANTHER" id="PTHR43080">
    <property type="entry name" value="CBS DOMAIN-CONTAINING PROTEIN CBSX3, MITOCHONDRIAL"/>
    <property type="match status" value="1"/>
</dbReference>
<feature type="domain" description="CBS" evidence="3">
    <location>
        <begin position="94"/>
        <end position="147"/>
    </location>
</feature>
<dbReference type="EMBL" id="CADCTO010000403">
    <property type="protein sequence ID" value="CAA9273283.1"/>
    <property type="molecule type" value="Genomic_DNA"/>
</dbReference>
<dbReference type="InterPro" id="IPR046342">
    <property type="entry name" value="CBS_dom_sf"/>
</dbReference>
<sequence>MLIREIMTIYPVRVEITSTMRRAAEIISLAEASDLMVIDDERNFVGVLSEGDILRAVLPNFDEILAAGGSLADAFDFFARKGQELSGRPIAPLVIRNAIVVKPEDEAAMAASVMVEKQIRRLPVVDGGKLVGTVSRADICRALIYGL</sequence>
<gene>
    <name evidence="4" type="ORF">AVDCRST_MAG63-3117</name>
</gene>
<feature type="domain" description="CBS" evidence="3">
    <location>
        <begin position="7"/>
        <end position="63"/>
    </location>
</feature>
<accession>A0A6J4J818</accession>
<dbReference type="InterPro" id="IPR051257">
    <property type="entry name" value="Diverse_CBS-Domain"/>
</dbReference>
<evidence type="ECO:0000256" key="1">
    <source>
        <dbReference type="ARBA" id="ARBA00023122"/>
    </source>
</evidence>